<protein>
    <submittedName>
        <fullName evidence="2">Uncharacterized protein</fullName>
    </submittedName>
</protein>
<dbReference type="EMBL" id="JALLKP010000001">
    <property type="protein sequence ID" value="KAK2197069.1"/>
    <property type="molecule type" value="Genomic_DNA"/>
</dbReference>
<name>A0AAD9PLJ6_9APIC</name>
<feature type="transmembrane region" description="Helical" evidence="1">
    <location>
        <begin position="175"/>
        <end position="198"/>
    </location>
</feature>
<keyword evidence="1" id="KW-0472">Membrane</keyword>
<proteinExistence type="predicted"/>
<reference evidence="2" key="1">
    <citation type="journal article" date="2023" name="Nat. Microbiol.">
        <title>Babesia duncani multi-omics identifies virulence factors and drug targets.</title>
        <authorList>
            <person name="Singh P."/>
            <person name="Lonardi S."/>
            <person name="Liang Q."/>
            <person name="Vydyam P."/>
            <person name="Khabirova E."/>
            <person name="Fang T."/>
            <person name="Gihaz S."/>
            <person name="Thekkiniath J."/>
            <person name="Munshi M."/>
            <person name="Abel S."/>
            <person name="Ciampossin L."/>
            <person name="Batugedara G."/>
            <person name="Gupta M."/>
            <person name="Lu X.M."/>
            <person name="Lenz T."/>
            <person name="Chakravarty S."/>
            <person name="Cornillot E."/>
            <person name="Hu Y."/>
            <person name="Ma W."/>
            <person name="Gonzalez L.M."/>
            <person name="Sanchez S."/>
            <person name="Estrada K."/>
            <person name="Sanchez-Flores A."/>
            <person name="Montero E."/>
            <person name="Harb O.S."/>
            <person name="Le Roch K.G."/>
            <person name="Mamoun C.B."/>
        </authorList>
    </citation>
    <scope>NUCLEOTIDE SEQUENCE</scope>
    <source>
        <strain evidence="2">WA1</strain>
    </source>
</reference>
<comment type="caution">
    <text evidence="2">The sequence shown here is derived from an EMBL/GenBank/DDBJ whole genome shotgun (WGS) entry which is preliminary data.</text>
</comment>
<dbReference type="GeneID" id="94334362"/>
<accession>A0AAD9PLJ6</accession>
<dbReference type="Proteomes" id="UP001214638">
    <property type="component" value="Unassembled WGS sequence"/>
</dbReference>
<sequence>MDANSSNLLVLVDNNTTGFTEIANVSLNSVIECEGSTCSQVSPFEGILHEIEVSSNRSSLECNREYSNPSSCECDLEYSSKSTVHRQVDLNQLPTCSTDMEILKTRAMAPNVQTRPQQQTSPQLIECRSDLSRVITGNYISPNILGAPEIVSSFKTRSNLTICRELFVGIIGAQLVYMLTSLLFGNVPCAIIVSLACMQSIVCHCDARPLAYCVNAILTIAIACTILVSLITQVAGLEPFNTDPLLRILSYVYVPLCFVFAVISIYLAMAFRSLHKKERRAILEATSKLVGDAYTIDYTTLQIKPNHK</sequence>
<evidence type="ECO:0000313" key="3">
    <source>
        <dbReference type="Proteomes" id="UP001214638"/>
    </source>
</evidence>
<organism evidence="2 3">
    <name type="scientific">Babesia duncani</name>
    <dbReference type="NCBI Taxonomy" id="323732"/>
    <lineage>
        <taxon>Eukaryota</taxon>
        <taxon>Sar</taxon>
        <taxon>Alveolata</taxon>
        <taxon>Apicomplexa</taxon>
        <taxon>Aconoidasida</taxon>
        <taxon>Piroplasmida</taxon>
        <taxon>Babesiidae</taxon>
        <taxon>Babesia</taxon>
    </lineage>
</organism>
<keyword evidence="1" id="KW-1133">Transmembrane helix</keyword>
<feature type="transmembrane region" description="Helical" evidence="1">
    <location>
        <begin position="210"/>
        <end position="231"/>
    </location>
</feature>
<evidence type="ECO:0000256" key="1">
    <source>
        <dbReference type="SAM" id="Phobius"/>
    </source>
</evidence>
<dbReference type="KEGG" id="bdw:94334362"/>
<evidence type="ECO:0000313" key="2">
    <source>
        <dbReference type="EMBL" id="KAK2197069.1"/>
    </source>
</evidence>
<feature type="transmembrane region" description="Helical" evidence="1">
    <location>
        <begin position="251"/>
        <end position="271"/>
    </location>
</feature>
<keyword evidence="3" id="KW-1185">Reference proteome</keyword>
<dbReference type="AlphaFoldDB" id="A0AAD9PLJ6"/>
<gene>
    <name evidence="2" type="ORF">BdWA1_000064</name>
</gene>
<dbReference type="RefSeq" id="XP_067803911.1">
    <property type="nucleotide sequence ID" value="XM_067945120.1"/>
</dbReference>
<keyword evidence="1" id="KW-0812">Transmembrane</keyword>